<feature type="non-terminal residue" evidence="1">
    <location>
        <position position="20"/>
    </location>
</feature>
<accession>I9RAH3</accession>
<comment type="caution">
    <text evidence="1">The sequence shown here is derived from an EMBL/GenBank/DDBJ whole genome shotgun (WGS) entry which is preliminary data.</text>
</comment>
<proteinExistence type="predicted"/>
<gene>
    <name evidence="1" type="ORF">HMPREF1062_00256</name>
</gene>
<sequence>MNKDRQIVSELHNFFTESGC</sequence>
<dbReference type="AlphaFoldDB" id="I9RAH3"/>
<evidence type="ECO:0000313" key="1">
    <source>
        <dbReference type="EMBL" id="EIY39561.1"/>
    </source>
</evidence>
<reference evidence="1 2" key="1">
    <citation type="submission" date="2012-02" db="EMBL/GenBank/DDBJ databases">
        <title>The Genome Sequence of Bacteroides cellulosilyticus CL02T12C19.</title>
        <authorList>
            <consortium name="The Broad Institute Genome Sequencing Platform"/>
            <person name="Earl A."/>
            <person name="Ward D."/>
            <person name="Feldgarden M."/>
            <person name="Gevers D."/>
            <person name="Zitomersky N.L."/>
            <person name="Coyne M.J."/>
            <person name="Comstock L.E."/>
            <person name="Young S.K."/>
            <person name="Zeng Q."/>
            <person name="Gargeya S."/>
            <person name="Fitzgerald M."/>
            <person name="Haas B."/>
            <person name="Abouelleil A."/>
            <person name="Alvarado L."/>
            <person name="Arachchi H.M."/>
            <person name="Berlin A."/>
            <person name="Chapman S.B."/>
            <person name="Gearin G."/>
            <person name="Goldberg J."/>
            <person name="Griggs A."/>
            <person name="Gujja S."/>
            <person name="Hansen M."/>
            <person name="Heiman D."/>
            <person name="Howarth C."/>
            <person name="Larimer J."/>
            <person name="Lui A."/>
            <person name="MacDonald P.J.P."/>
            <person name="McCowen C."/>
            <person name="Montmayeur A."/>
            <person name="Murphy C."/>
            <person name="Neiman D."/>
            <person name="Pearson M."/>
            <person name="Priest M."/>
            <person name="Roberts A."/>
            <person name="Saif S."/>
            <person name="Shea T."/>
            <person name="Sisk P."/>
            <person name="Stolte C."/>
            <person name="Sykes S."/>
            <person name="Wortman J."/>
            <person name="Nusbaum C."/>
            <person name="Birren B."/>
        </authorList>
    </citation>
    <scope>NUCLEOTIDE SEQUENCE [LARGE SCALE GENOMIC DNA]</scope>
    <source>
        <strain evidence="1 2">CL02T12C19</strain>
    </source>
</reference>
<dbReference type="HOGENOM" id="CLU_3428904_0_0_10"/>
<dbReference type="Proteomes" id="UP000003741">
    <property type="component" value="Unassembled WGS sequence"/>
</dbReference>
<keyword evidence="2" id="KW-1185">Reference proteome</keyword>
<organism evidence="1 2">
    <name type="scientific">Bacteroides cellulosilyticus CL02T12C19</name>
    <dbReference type="NCBI Taxonomy" id="997874"/>
    <lineage>
        <taxon>Bacteria</taxon>
        <taxon>Pseudomonadati</taxon>
        <taxon>Bacteroidota</taxon>
        <taxon>Bacteroidia</taxon>
        <taxon>Bacteroidales</taxon>
        <taxon>Bacteroidaceae</taxon>
        <taxon>Bacteroides</taxon>
    </lineage>
</organism>
<protein>
    <submittedName>
        <fullName evidence="1">Uncharacterized protein</fullName>
    </submittedName>
</protein>
<dbReference type="EMBL" id="AGXG01000004">
    <property type="protein sequence ID" value="EIY39561.1"/>
    <property type="molecule type" value="Genomic_DNA"/>
</dbReference>
<evidence type="ECO:0000313" key="2">
    <source>
        <dbReference type="Proteomes" id="UP000003741"/>
    </source>
</evidence>
<name>I9RAH3_9BACE</name>